<dbReference type="PRINTS" id="PR01011">
    <property type="entry name" value="GLUTPROXDASE"/>
</dbReference>
<dbReference type="InterPro" id="IPR000889">
    <property type="entry name" value="Glutathione_peroxidase"/>
</dbReference>
<reference evidence="6 7" key="1">
    <citation type="submission" date="2020-05" db="EMBL/GenBank/DDBJ databases">
        <title>Genome Sequencing of Type Strains.</title>
        <authorList>
            <person name="Lemaire J.F."/>
            <person name="Inderbitzin P."/>
            <person name="Gregorio O.A."/>
            <person name="Collins S.B."/>
            <person name="Wespe N."/>
            <person name="Knight-Connoni V."/>
        </authorList>
    </citation>
    <scope>NUCLEOTIDE SEQUENCE [LARGE SCALE GENOMIC DNA]</scope>
    <source>
        <strain evidence="6 7">LMG 21957</strain>
    </source>
</reference>
<evidence type="ECO:0000256" key="5">
    <source>
        <dbReference type="RuleBase" id="RU000499"/>
    </source>
</evidence>
<dbReference type="Pfam" id="PF00255">
    <property type="entry name" value="GSHPx"/>
    <property type="match status" value="1"/>
</dbReference>
<comment type="caution">
    <text evidence="6">The sequence shown here is derived from an EMBL/GenBank/DDBJ whole genome shotgun (WGS) entry which is preliminary data.</text>
</comment>
<dbReference type="PROSITE" id="PS51355">
    <property type="entry name" value="GLUTATHIONE_PEROXID_3"/>
    <property type="match status" value="1"/>
</dbReference>
<gene>
    <name evidence="6" type="ORF">HP552_14925</name>
</gene>
<dbReference type="GO" id="GO:0034599">
    <property type="term" value="P:cellular response to oxidative stress"/>
    <property type="evidence" value="ECO:0007669"/>
    <property type="project" value="TreeGrafter"/>
</dbReference>
<name>A0A7Y6BXA6_9BACL</name>
<dbReference type="EMBL" id="JABMCB010000185">
    <property type="protein sequence ID" value="NUU76521.1"/>
    <property type="molecule type" value="Genomic_DNA"/>
</dbReference>
<accession>A0A7Y6BXA6</accession>
<keyword evidence="2 5" id="KW-0575">Peroxidase</keyword>
<keyword evidence="3 5" id="KW-0560">Oxidoreductase</keyword>
<dbReference type="CDD" id="cd00340">
    <property type="entry name" value="GSH_Peroxidase"/>
    <property type="match status" value="1"/>
</dbReference>
<dbReference type="PIRSF" id="PIRSF000303">
    <property type="entry name" value="Glutathion_perox"/>
    <property type="match status" value="1"/>
</dbReference>
<evidence type="ECO:0000313" key="7">
    <source>
        <dbReference type="Proteomes" id="UP000526125"/>
    </source>
</evidence>
<proteinExistence type="inferred from homology"/>
<comment type="similarity">
    <text evidence="1 5">Belongs to the glutathione peroxidase family.</text>
</comment>
<dbReference type="GO" id="GO:0004601">
    <property type="term" value="F:peroxidase activity"/>
    <property type="evidence" value="ECO:0007669"/>
    <property type="project" value="UniProtKB-KW"/>
</dbReference>
<dbReference type="Proteomes" id="UP000526125">
    <property type="component" value="Unassembled WGS sequence"/>
</dbReference>
<evidence type="ECO:0000256" key="4">
    <source>
        <dbReference type="PIRSR" id="PIRSR000303-1"/>
    </source>
</evidence>
<dbReference type="RefSeq" id="WP_175396216.1">
    <property type="nucleotide sequence ID" value="NZ_JABMCB010000185.1"/>
</dbReference>
<evidence type="ECO:0000256" key="2">
    <source>
        <dbReference type="ARBA" id="ARBA00022559"/>
    </source>
</evidence>
<protein>
    <recommendedName>
        <fullName evidence="5">Glutathione peroxidase</fullName>
    </recommendedName>
</protein>
<evidence type="ECO:0000256" key="3">
    <source>
        <dbReference type="ARBA" id="ARBA00023002"/>
    </source>
</evidence>
<evidence type="ECO:0000256" key="1">
    <source>
        <dbReference type="ARBA" id="ARBA00006926"/>
    </source>
</evidence>
<dbReference type="SUPFAM" id="SSF52833">
    <property type="entry name" value="Thioredoxin-like"/>
    <property type="match status" value="1"/>
</dbReference>
<dbReference type="PANTHER" id="PTHR11592:SF78">
    <property type="entry name" value="GLUTATHIONE PEROXIDASE"/>
    <property type="match status" value="1"/>
</dbReference>
<dbReference type="InterPro" id="IPR036249">
    <property type="entry name" value="Thioredoxin-like_sf"/>
</dbReference>
<feature type="active site" evidence="4">
    <location>
        <position position="35"/>
    </location>
</feature>
<keyword evidence="7" id="KW-1185">Reference proteome</keyword>
<dbReference type="AlphaFoldDB" id="A0A7Y6BXA6"/>
<dbReference type="PANTHER" id="PTHR11592">
    <property type="entry name" value="GLUTATHIONE PEROXIDASE"/>
    <property type="match status" value="1"/>
</dbReference>
<dbReference type="Gene3D" id="3.40.30.10">
    <property type="entry name" value="Glutaredoxin"/>
    <property type="match status" value="1"/>
</dbReference>
<evidence type="ECO:0000313" key="6">
    <source>
        <dbReference type="EMBL" id="NUU76521.1"/>
    </source>
</evidence>
<sequence>MNIYSYPISSADGRIGDLSEFAGKVLLIVNTASKCSYSRQFLALQQLYDKYRGQGLEILAFPCDQFNHKEPGGNAEIAEYCKNEFHITFPMFDKIEVAGPSIHPLFRHLTEEAAFRGYDLETEEGQWMDHFVRENHPTLYQGNGIKWNFTKFLIRRNGEVSGRYETTIEPMRMETQIKELLKQL</sequence>
<organism evidence="6 7">
    <name type="scientific">Paenibacillus xylanilyticus</name>
    <dbReference type="NCBI Taxonomy" id="248903"/>
    <lineage>
        <taxon>Bacteria</taxon>
        <taxon>Bacillati</taxon>
        <taxon>Bacillota</taxon>
        <taxon>Bacilli</taxon>
        <taxon>Bacillales</taxon>
        <taxon>Paenibacillaceae</taxon>
        <taxon>Paenibacillus</taxon>
    </lineage>
</organism>